<sequence length="306" mass="32396">MTVNAFKPILWSASILERLQEAHVYGNVVNRDYEGEIKQHGDTVRVNSVGPVTVDDYTINTTNLTPQVLHTAGQPMVIDQIKKFYFAIDDVDKAQIKGGVMDEAMEEAAFALSNTSDDFLATTLAASVATANILESGAKDSSTSNPIITGLSSGDAEAYNLLVDLSTRLNKANVKAKDRWIVVDPEFIGLLLKDQKFVGFATSGSADTIKTGAPGAGAVGGGLGGMLKTLTGFNVHVSNSVPVSSSVLTILAGSKMACSFAEQIPEGQPEAYRLQTGFLDAVRGLHVYGAKVFRPAALAAAYVKYS</sequence>
<accession>A0A0F9LS13</accession>
<gene>
    <name evidence="1" type="ORF">LCGC14_1180700</name>
</gene>
<evidence type="ECO:0008006" key="2">
    <source>
        <dbReference type="Google" id="ProtNLM"/>
    </source>
</evidence>
<protein>
    <recommendedName>
        <fullName evidence="2">P22 coat protein-protein 5 domain protein</fullName>
    </recommendedName>
</protein>
<reference evidence="1" key="1">
    <citation type="journal article" date="2015" name="Nature">
        <title>Complex archaea that bridge the gap between prokaryotes and eukaryotes.</title>
        <authorList>
            <person name="Spang A."/>
            <person name="Saw J.H."/>
            <person name="Jorgensen S.L."/>
            <person name="Zaremba-Niedzwiedzka K."/>
            <person name="Martijn J."/>
            <person name="Lind A.E."/>
            <person name="van Eijk R."/>
            <person name="Schleper C."/>
            <person name="Guy L."/>
            <person name="Ettema T.J."/>
        </authorList>
    </citation>
    <scope>NUCLEOTIDE SEQUENCE</scope>
</reference>
<comment type="caution">
    <text evidence="1">The sequence shown here is derived from an EMBL/GenBank/DDBJ whole genome shotgun (WGS) entry which is preliminary data.</text>
</comment>
<dbReference type="AlphaFoldDB" id="A0A0F9LS13"/>
<evidence type="ECO:0000313" key="1">
    <source>
        <dbReference type="EMBL" id="KKM96183.1"/>
    </source>
</evidence>
<name>A0A0F9LS13_9ZZZZ</name>
<proteinExistence type="predicted"/>
<organism evidence="1">
    <name type="scientific">marine sediment metagenome</name>
    <dbReference type="NCBI Taxonomy" id="412755"/>
    <lineage>
        <taxon>unclassified sequences</taxon>
        <taxon>metagenomes</taxon>
        <taxon>ecological metagenomes</taxon>
    </lineage>
</organism>
<dbReference type="EMBL" id="LAZR01005913">
    <property type="protein sequence ID" value="KKM96183.1"/>
    <property type="molecule type" value="Genomic_DNA"/>
</dbReference>